<comment type="similarity">
    <text evidence="2">Belongs to the Orn/Lys/Arg decarboxylase class-I family.</text>
</comment>
<evidence type="ECO:0000256" key="2">
    <source>
        <dbReference type="ARBA" id="ARBA00010671"/>
    </source>
</evidence>
<dbReference type="AlphaFoldDB" id="A0A8A0RMR7"/>
<evidence type="ECO:0000259" key="6">
    <source>
        <dbReference type="PROSITE" id="PS00703"/>
    </source>
</evidence>
<dbReference type="Pfam" id="PF01276">
    <property type="entry name" value="OKR_DC_1"/>
    <property type="match status" value="1"/>
</dbReference>
<name>A0A8A0RMR7_9FIRM</name>
<protein>
    <submittedName>
        <fullName evidence="7">Arginine decarboxylase</fullName>
        <ecNumber evidence="7">4.1.1.19</ecNumber>
    </submittedName>
</protein>
<keyword evidence="5 7" id="KW-0456">Lyase</keyword>
<keyword evidence="8" id="KW-1185">Reference proteome</keyword>
<dbReference type="InterPro" id="IPR015424">
    <property type="entry name" value="PyrdxlP-dep_Trfase"/>
</dbReference>
<dbReference type="GO" id="GO:0008792">
    <property type="term" value="F:arginine decarboxylase activity"/>
    <property type="evidence" value="ECO:0007669"/>
    <property type="project" value="UniProtKB-EC"/>
</dbReference>
<proteinExistence type="inferred from homology"/>
<keyword evidence="4" id="KW-0663">Pyridoxal phosphate</keyword>
<dbReference type="RefSeq" id="WP_206708950.1">
    <property type="nucleotide sequence ID" value="NZ_CP059066.1"/>
</dbReference>
<evidence type="ECO:0000313" key="7">
    <source>
        <dbReference type="EMBL" id="QSQ08747.1"/>
    </source>
</evidence>
<dbReference type="Proteomes" id="UP000662904">
    <property type="component" value="Chromosome"/>
</dbReference>
<dbReference type="InterPro" id="IPR052357">
    <property type="entry name" value="Orn_Lys_Arg_decarboxylase-I"/>
</dbReference>
<evidence type="ECO:0000256" key="4">
    <source>
        <dbReference type="ARBA" id="ARBA00022898"/>
    </source>
</evidence>
<evidence type="ECO:0000256" key="3">
    <source>
        <dbReference type="ARBA" id="ARBA00022793"/>
    </source>
</evidence>
<dbReference type="InterPro" id="IPR015421">
    <property type="entry name" value="PyrdxlP-dep_Trfase_major"/>
</dbReference>
<dbReference type="EMBL" id="CP059066">
    <property type="protein sequence ID" value="QSQ08747.1"/>
    <property type="molecule type" value="Genomic_DNA"/>
</dbReference>
<dbReference type="Gene3D" id="3.40.640.10">
    <property type="entry name" value="Type I PLP-dependent aspartate aminotransferase-like (Major domain)"/>
    <property type="match status" value="1"/>
</dbReference>
<gene>
    <name evidence="7" type="primary">speA_2</name>
    <name evidence="7" type="ORF">H0A61_01090</name>
</gene>
<comment type="cofactor">
    <cofactor evidence="1">
        <name>pyridoxal 5'-phosphate</name>
        <dbReference type="ChEBI" id="CHEBI:597326"/>
    </cofactor>
</comment>
<dbReference type="CDD" id="cd00615">
    <property type="entry name" value="Orn_deC_like"/>
    <property type="match status" value="1"/>
</dbReference>
<dbReference type="SUPFAM" id="SSF55904">
    <property type="entry name" value="Ornithine decarboxylase C-terminal domain"/>
    <property type="match status" value="1"/>
</dbReference>
<dbReference type="InterPro" id="IPR000310">
    <property type="entry name" value="Orn/Lys/Arg_deCO2ase_major_dom"/>
</dbReference>
<dbReference type="InterPro" id="IPR036633">
    <property type="entry name" value="Prn/Lys/Arg_de-COase_C_sf"/>
</dbReference>
<reference evidence="7" key="1">
    <citation type="submission" date="2020-07" db="EMBL/GenBank/DDBJ databases">
        <title>Koleobacter methoxysyntrophicus gen. nov., sp. nov., a novel anaerobic bacterium isolated from deep subsurface oil field and proposal of Koleobacterales ord. nov. in the phylum Firmicutes.</title>
        <authorList>
            <person name="Sakamoto S."/>
            <person name="Tamaki H."/>
        </authorList>
    </citation>
    <scope>NUCLEOTIDE SEQUENCE</scope>
    <source>
        <strain evidence="7">NRmbB1</strain>
    </source>
</reference>
<dbReference type="Gene3D" id="3.90.100.10">
    <property type="entry name" value="Orn/Lys/Arg decarboxylase, C-terminal domain"/>
    <property type="match status" value="1"/>
</dbReference>
<dbReference type="KEGG" id="kme:H0A61_01090"/>
<dbReference type="EC" id="4.1.1.19" evidence="7"/>
<evidence type="ECO:0000313" key="8">
    <source>
        <dbReference type="Proteomes" id="UP000662904"/>
    </source>
</evidence>
<sequence>MNIYDQNRTPLFDALRRYVEDGTISFHVPGHKGGNGIPELRDYIGERVLSIDVNGMEDLDNICNPINVIKESQQLAARAFGADQAYYLVNGTTSGVQAMIMTVCGPGDKIIIPRNAHKSAIGGLILSGASPVYIQPEINYHSGMAMGITPERVKKAFNEHPDAKGILVLNPTYYGVFSDLKQIVEIAHSLGKPVLVDEAHGAPLGFHPELPLSAMEAGADMSAVSTHKLLGSMTQSSLLLVKQGLIDPKKVKGVLNLTQTTSASYVLMVSIELARKQMALKGKELLDKVLELSRWAREELNQVDGLYVFGDDIKGQPGCYDIDPTKIAINVRNLGISGYEAERLLRKKYRIQTELSDLFNTLALITIGDTRERVERLVYSMKEIADECRIKNVLKYSMNLPAPPEMLVSPREAFYSEKKSVLLEEAEGEISAEMIMAYPPGIPLICPGERITREVIDYVKILKKEPCQLQGTEDPEINYIKVLSRHLVLVRSDSDTGDWEGIRTARPAAPSF</sequence>
<dbReference type="SUPFAM" id="SSF53383">
    <property type="entry name" value="PLP-dependent transferases"/>
    <property type="match status" value="1"/>
</dbReference>
<accession>A0A8A0RMR7</accession>
<keyword evidence="3" id="KW-0210">Decarboxylase</keyword>
<dbReference type="PANTHER" id="PTHR43277:SF4">
    <property type="entry name" value="ARGININE DECARBOXYLASE"/>
    <property type="match status" value="1"/>
</dbReference>
<organism evidence="7 8">
    <name type="scientific">Koleobacter methoxysyntrophicus</name>
    <dbReference type="NCBI Taxonomy" id="2751313"/>
    <lineage>
        <taxon>Bacteria</taxon>
        <taxon>Bacillati</taxon>
        <taxon>Bacillota</taxon>
        <taxon>Clostridia</taxon>
        <taxon>Koleobacterales</taxon>
        <taxon>Koleobacteraceae</taxon>
        <taxon>Koleobacter</taxon>
    </lineage>
</organism>
<evidence type="ECO:0000256" key="1">
    <source>
        <dbReference type="ARBA" id="ARBA00001933"/>
    </source>
</evidence>
<dbReference type="PANTHER" id="PTHR43277">
    <property type="entry name" value="ARGININE DECARBOXYLASE"/>
    <property type="match status" value="1"/>
</dbReference>
<dbReference type="PROSITE" id="PS00703">
    <property type="entry name" value="OKR_DC_1"/>
    <property type="match status" value="1"/>
</dbReference>
<evidence type="ECO:0000256" key="5">
    <source>
        <dbReference type="ARBA" id="ARBA00023239"/>
    </source>
</evidence>
<dbReference type="Pfam" id="PF03711">
    <property type="entry name" value="OKR_DC_1_C"/>
    <property type="match status" value="1"/>
</dbReference>
<feature type="domain" description="Orn/Lys/Arg decarboxylases family 1 pyridoxal-P attachment site" evidence="6">
    <location>
        <begin position="223"/>
        <end position="237"/>
    </location>
</feature>
<dbReference type="InterPro" id="IPR008286">
    <property type="entry name" value="Prn/Lys/Arg_de-COase_C"/>
</dbReference>